<evidence type="ECO:0000256" key="1">
    <source>
        <dbReference type="ARBA" id="ARBA00004196"/>
    </source>
</evidence>
<dbReference type="Gene3D" id="2.40.420.20">
    <property type="match status" value="1"/>
</dbReference>
<keyword evidence="9" id="KW-1185">Reference proteome</keyword>
<gene>
    <name evidence="8" type="ORF">SAMN05421819_0331</name>
</gene>
<evidence type="ECO:0000313" key="9">
    <source>
        <dbReference type="Proteomes" id="UP000236728"/>
    </source>
</evidence>
<dbReference type="GO" id="GO:0030313">
    <property type="term" value="C:cell envelope"/>
    <property type="evidence" value="ECO:0007669"/>
    <property type="project" value="UniProtKB-SubCell"/>
</dbReference>
<evidence type="ECO:0000259" key="7">
    <source>
        <dbReference type="Pfam" id="PF25967"/>
    </source>
</evidence>
<dbReference type="GO" id="GO:0046677">
    <property type="term" value="P:response to antibiotic"/>
    <property type="evidence" value="ECO:0007669"/>
    <property type="project" value="TreeGrafter"/>
</dbReference>
<accession>A0A1H5STJ8</accession>
<feature type="compositionally biased region" description="Low complexity" evidence="3">
    <location>
        <begin position="397"/>
        <end position="418"/>
    </location>
</feature>
<evidence type="ECO:0000256" key="2">
    <source>
        <dbReference type="ARBA" id="ARBA00009477"/>
    </source>
</evidence>
<dbReference type="GO" id="GO:0022857">
    <property type="term" value="F:transmembrane transporter activity"/>
    <property type="evidence" value="ECO:0007669"/>
    <property type="project" value="InterPro"/>
</dbReference>
<sequence>MSSVMHRAQDTASTSGRSAGGYAALLLAAAVPVILSGCDSKTAAAPAFGPMPVSVVTVSSSDVPLRNEWVGTLDGNVNAQIQPQVSGYLIKQDYKEGSVVQKGQVLFEIDPRPFQATLDQAKGQVGQAQGQLGQAQAQMGLAQINLNRDTPLAEQKAIAQSQLDTDKQTLATAAANVASAQAAIASAKAAVETAELNLGFTRVRSLISGVAGQATTQVGNLVSPQSTLTSVSQLDPIRVYFSISDAEYLALVDATHAGHGDLLTAAAAVPLTLSLADGSTFPEKGKIVFVDRQMNQQTGAIRVAAIFPNKGNVLRPGQFGRVSANTQVKHNAILIPQIAVADLQGLKQVYTVTSDNKVHVVNVQLGSESGPNVVVQSGLQPGMSVITDNLQKLREGSPVSPHPAAAATPAPGANASEK</sequence>
<dbReference type="AlphaFoldDB" id="A0A1H5STJ8"/>
<organism evidence="8 9">
    <name type="scientific">Bryocella elongata</name>
    <dbReference type="NCBI Taxonomy" id="863522"/>
    <lineage>
        <taxon>Bacteria</taxon>
        <taxon>Pseudomonadati</taxon>
        <taxon>Acidobacteriota</taxon>
        <taxon>Terriglobia</taxon>
        <taxon>Terriglobales</taxon>
        <taxon>Acidobacteriaceae</taxon>
        <taxon>Bryocella</taxon>
    </lineage>
</organism>
<feature type="domain" description="Multidrug resistance protein MdtA-like barrel-sandwich hybrid" evidence="5">
    <location>
        <begin position="79"/>
        <end position="227"/>
    </location>
</feature>
<evidence type="ECO:0000256" key="3">
    <source>
        <dbReference type="SAM" id="MobiDB-lite"/>
    </source>
</evidence>
<dbReference type="Gene3D" id="1.10.287.470">
    <property type="entry name" value="Helix hairpin bin"/>
    <property type="match status" value="1"/>
</dbReference>
<comment type="subcellular location">
    <subcellularLocation>
        <location evidence="1">Cell envelope</location>
    </subcellularLocation>
</comment>
<feature type="domain" description="Multidrug resistance protein MdtA-like alpha-helical hairpin" evidence="4">
    <location>
        <begin position="126"/>
        <end position="201"/>
    </location>
</feature>
<evidence type="ECO:0000259" key="6">
    <source>
        <dbReference type="Pfam" id="PF25944"/>
    </source>
</evidence>
<feature type="domain" description="Multidrug resistance protein MdtA-like C-terminal permuted SH3" evidence="7">
    <location>
        <begin position="331"/>
        <end position="392"/>
    </location>
</feature>
<name>A0A1H5STJ8_9BACT</name>
<dbReference type="Proteomes" id="UP000236728">
    <property type="component" value="Unassembled WGS sequence"/>
</dbReference>
<proteinExistence type="inferred from homology"/>
<evidence type="ECO:0000313" key="8">
    <source>
        <dbReference type="EMBL" id="SEF53268.1"/>
    </source>
</evidence>
<dbReference type="Pfam" id="PF25917">
    <property type="entry name" value="BSH_RND"/>
    <property type="match status" value="1"/>
</dbReference>
<dbReference type="EMBL" id="FNVA01000001">
    <property type="protein sequence ID" value="SEF53268.1"/>
    <property type="molecule type" value="Genomic_DNA"/>
</dbReference>
<reference evidence="8 9" key="1">
    <citation type="submission" date="2016-10" db="EMBL/GenBank/DDBJ databases">
        <authorList>
            <person name="de Groot N.N."/>
        </authorList>
    </citation>
    <scope>NUCLEOTIDE SEQUENCE [LARGE SCALE GENOMIC DNA]</scope>
    <source>
        <strain evidence="8 9">DSM 22489</strain>
    </source>
</reference>
<dbReference type="Pfam" id="PF25967">
    <property type="entry name" value="RND-MFP_C"/>
    <property type="match status" value="1"/>
</dbReference>
<dbReference type="InterPro" id="IPR058626">
    <property type="entry name" value="MdtA-like_b-barrel"/>
</dbReference>
<dbReference type="PANTHER" id="PTHR30158">
    <property type="entry name" value="ACRA/E-RELATED COMPONENT OF DRUG EFFLUX TRANSPORTER"/>
    <property type="match status" value="1"/>
</dbReference>
<dbReference type="NCBIfam" id="TIGR01730">
    <property type="entry name" value="RND_mfp"/>
    <property type="match status" value="1"/>
</dbReference>
<dbReference type="Gene3D" id="2.40.50.100">
    <property type="match status" value="1"/>
</dbReference>
<protein>
    <submittedName>
        <fullName evidence="8">Membrane fusion protein, multidrug efflux system</fullName>
    </submittedName>
</protein>
<evidence type="ECO:0000259" key="4">
    <source>
        <dbReference type="Pfam" id="PF25876"/>
    </source>
</evidence>
<dbReference type="InterPro" id="IPR006143">
    <property type="entry name" value="RND_pump_MFP"/>
</dbReference>
<dbReference type="InterPro" id="IPR058627">
    <property type="entry name" value="MdtA-like_C"/>
</dbReference>
<dbReference type="InterPro" id="IPR058624">
    <property type="entry name" value="MdtA-like_HH"/>
</dbReference>
<dbReference type="RefSeq" id="WP_235011284.1">
    <property type="nucleotide sequence ID" value="NZ_FNVA01000001.1"/>
</dbReference>
<evidence type="ECO:0000259" key="5">
    <source>
        <dbReference type="Pfam" id="PF25917"/>
    </source>
</evidence>
<dbReference type="SUPFAM" id="SSF111369">
    <property type="entry name" value="HlyD-like secretion proteins"/>
    <property type="match status" value="1"/>
</dbReference>
<dbReference type="Pfam" id="PF25944">
    <property type="entry name" value="Beta-barrel_RND"/>
    <property type="match status" value="1"/>
</dbReference>
<feature type="region of interest" description="Disordered" evidence="3">
    <location>
        <begin position="393"/>
        <end position="418"/>
    </location>
</feature>
<feature type="domain" description="Multidrug resistance protein MdtA-like beta-barrel" evidence="6">
    <location>
        <begin position="236"/>
        <end position="323"/>
    </location>
</feature>
<dbReference type="Gene3D" id="2.40.30.170">
    <property type="match status" value="1"/>
</dbReference>
<dbReference type="GO" id="GO:0005886">
    <property type="term" value="C:plasma membrane"/>
    <property type="evidence" value="ECO:0007669"/>
    <property type="project" value="TreeGrafter"/>
</dbReference>
<dbReference type="InterPro" id="IPR058625">
    <property type="entry name" value="MdtA-like_BSH"/>
</dbReference>
<comment type="similarity">
    <text evidence="2">Belongs to the membrane fusion protein (MFP) (TC 8.A.1) family.</text>
</comment>
<dbReference type="Pfam" id="PF25876">
    <property type="entry name" value="HH_MFP_RND"/>
    <property type="match status" value="1"/>
</dbReference>